<protein>
    <submittedName>
        <fullName evidence="1">Retrovirus-related Pol polyprotein from transposon 297</fullName>
    </submittedName>
</protein>
<dbReference type="Gene3D" id="3.30.70.270">
    <property type="match status" value="1"/>
</dbReference>
<dbReference type="InterPro" id="IPR053134">
    <property type="entry name" value="RNA-dir_DNA_polymerase"/>
</dbReference>
<dbReference type="Proteomes" id="UP000887159">
    <property type="component" value="Unassembled WGS sequence"/>
</dbReference>
<dbReference type="Gene3D" id="3.10.10.10">
    <property type="entry name" value="HIV Type 1 Reverse Transcriptase, subunit A, domain 1"/>
    <property type="match status" value="1"/>
</dbReference>
<dbReference type="InterPro" id="IPR043128">
    <property type="entry name" value="Rev_trsase/Diguanyl_cyclase"/>
</dbReference>
<dbReference type="AlphaFoldDB" id="A0A8X6SII5"/>
<dbReference type="PANTHER" id="PTHR24559:SF444">
    <property type="entry name" value="REVERSE TRANSCRIPTASE DOMAIN-CONTAINING PROTEIN"/>
    <property type="match status" value="1"/>
</dbReference>
<dbReference type="SUPFAM" id="SSF56672">
    <property type="entry name" value="DNA/RNA polymerases"/>
    <property type="match status" value="1"/>
</dbReference>
<dbReference type="GO" id="GO:0071897">
    <property type="term" value="P:DNA biosynthetic process"/>
    <property type="evidence" value="ECO:0007669"/>
    <property type="project" value="UniProtKB-ARBA"/>
</dbReference>
<evidence type="ECO:0000313" key="1">
    <source>
        <dbReference type="EMBL" id="GFY12073.1"/>
    </source>
</evidence>
<reference evidence="1" key="1">
    <citation type="submission" date="2020-08" db="EMBL/GenBank/DDBJ databases">
        <title>Multicomponent nature underlies the extraordinary mechanical properties of spider dragline silk.</title>
        <authorList>
            <person name="Kono N."/>
            <person name="Nakamura H."/>
            <person name="Mori M."/>
            <person name="Yoshida Y."/>
            <person name="Ohtoshi R."/>
            <person name="Malay A.D."/>
            <person name="Moran D.A.P."/>
            <person name="Tomita M."/>
            <person name="Numata K."/>
            <person name="Arakawa K."/>
        </authorList>
    </citation>
    <scope>NUCLEOTIDE SEQUENCE</scope>
</reference>
<dbReference type="InterPro" id="IPR043502">
    <property type="entry name" value="DNA/RNA_pol_sf"/>
</dbReference>
<sequence length="89" mass="10430">MIDYHVDKMLREGTIILIQSPYASPVVLYRKNNELPPDNPEAYRFAADYRNAITKYPRYPLPLIEDLITNIPHTNIMSSLDLWSGYCWL</sequence>
<gene>
    <name evidence="1" type="primary">X975_14853</name>
    <name evidence="1" type="ORF">TNCV_4975731</name>
</gene>
<accession>A0A8X6SII5</accession>
<comment type="caution">
    <text evidence="1">The sequence shown here is derived from an EMBL/GenBank/DDBJ whole genome shotgun (WGS) entry which is preliminary data.</text>
</comment>
<dbReference type="PANTHER" id="PTHR24559">
    <property type="entry name" value="TRANSPOSON TY3-I GAG-POL POLYPROTEIN"/>
    <property type="match status" value="1"/>
</dbReference>
<keyword evidence="2" id="KW-1185">Reference proteome</keyword>
<proteinExistence type="predicted"/>
<evidence type="ECO:0000313" key="2">
    <source>
        <dbReference type="Proteomes" id="UP000887159"/>
    </source>
</evidence>
<dbReference type="EMBL" id="BMAU01021309">
    <property type="protein sequence ID" value="GFY12073.1"/>
    <property type="molecule type" value="Genomic_DNA"/>
</dbReference>
<name>A0A8X6SII5_TRICX</name>
<organism evidence="1 2">
    <name type="scientific">Trichonephila clavipes</name>
    <name type="common">Golden silk orbweaver</name>
    <name type="synonym">Nephila clavipes</name>
    <dbReference type="NCBI Taxonomy" id="2585209"/>
    <lineage>
        <taxon>Eukaryota</taxon>
        <taxon>Metazoa</taxon>
        <taxon>Ecdysozoa</taxon>
        <taxon>Arthropoda</taxon>
        <taxon>Chelicerata</taxon>
        <taxon>Arachnida</taxon>
        <taxon>Araneae</taxon>
        <taxon>Araneomorphae</taxon>
        <taxon>Entelegynae</taxon>
        <taxon>Araneoidea</taxon>
        <taxon>Nephilidae</taxon>
        <taxon>Trichonephila</taxon>
    </lineage>
</organism>